<name>A0ACC1MVH3_9APHY</name>
<dbReference type="Proteomes" id="UP001144978">
    <property type="component" value="Unassembled WGS sequence"/>
</dbReference>
<proteinExistence type="predicted"/>
<accession>A0ACC1MVH3</accession>
<keyword evidence="2" id="KW-1185">Reference proteome</keyword>
<organism evidence="1 2">
    <name type="scientific">Trametes sanguinea</name>
    <dbReference type="NCBI Taxonomy" id="158606"/>
    <lineage>
        <taxon>Eukaryota</taxon>
        <taxon>Fungi</taxon>
        <taxon>Dikarya</taxon>
        <taxon>Basidiomycota</taxon>
        <taxon>Agaricomycotina</taxon>
        <taxon>Agaricomycetes</taxon>
        <taxon>Polyporales</taxon>
        <taxon>Polyporaceae</taxon>
        <taxon>Trametes</taxon>
    </lineage>
</organism>
<sequence length="321" mass="36296">MMYSGSRVRSGTLLARLDGDARLARAAVGLDADAALAALCVRERRDDGALRGLERLELDERARLVAHDLEVLDWPEARENPSDADIDAVFAVNAPPDGLDRQDAAETLRRHRYYCELRDRVQRWFRHHGNKSLKSQRVDPITKVLAEFTQAAFKPPRRLSGFQYYLKTRYEAELKDTVDREFARAQAEAIQAGKPTPKKIAISNPIATRVYEAKSDAFKKEMEEGAEQEYRERLAHHHATAPKNQDPTTAEDYHRELEASQHWLSAFAEHVSRRLGMNITIFLSGPIGQNGGEIGVRCINAGHLQCSVEIHDQICAHMFQC</sequence>
<protein>
    <submittedName>
        <fullName evidence="1">Uncharacterized protein</fullName>
    </submittedName>
</protein>
<evidence type="ECO:0000313" key="1">
    <source>
        <dbReference type="EMBL" id="KAJ2970840.1"/>
    </source>
</evidence>
<gene>
    <name evidence="1" type="ORF">NUW54_g12641</name>
</gene>
<dbReference type="EMBL" id="JANSHE010005468">
    <property type="protein sequence ID" value="KAJ2970840.1"/>
    <property type="molecule type" value="Genomic_DNA"/>
</dbReference>
<reference evidence="1" key="1">
    <citation type="submission" date="2022-08" db="EMBL/GenBank/DDBJ databases">
        <title>Genome Sequence of Pycnoporus sanguineus.</title>
        <authorList>
            <person name="Buettner E."/>
        </authorList>
    </citation>
    <scope>NUCLEOTIDE SEQUENCE</scope>
    <source>
        <strain evidence="1">CG-C14</strain>
    </source>
</reference>
<evidence type="ECO:0000313" key="2">
    <source>
        <dbReference type="Proteomes" id="UP001144978"/>
    </source>
</evidence>
<comment type="caution">
    <text evidence="1">The sequence shown here is derived from an EMBL/GenBank/DDBJ whole genome shotgun (WGS) entry which is preliminary data.</text>
</comment>